<evidence type="ECO:0000313" key="2">
    <source>
        <dbReference type="EMBL" id="RUS31602.1"/>
    </source>
</evidence>
<dbReference type="Pfam" id="PF08570">
    <property type="entry name" value="DUF1761"/>
    <property type="match status" value="1"/>
</dbReference>
<dbReference type="EMBL" id="RBNJ01002780">
    <property type="protein sequence ID" value="RUS31602.1"/>
    <property type="molecule type" value="Genomic_DNA"/>
</dbReference>
<dbReference type="PANTHER" id="PTHR40638">
    <property type="entry name" value="UPF0591 MEMBRANE PROTEIN C15E1.02C"/>
    <property type="match status" value="1"/>
</dbReference>
<gene>
    <name evidence="2" type="ORF">BC938DRAFT_477471</name>
</gene>
<dbReference type="Proteomes" id="UP000274822">
    <property type="component" value="Unassembled WGS sequence"/>
</dbReference>
<reference evidence="2 3" key="1">
    <citation type="journal article" date="2018" name="New Phytol.">
        <title>Phylogenomics of Endogonaceae and evolution of mycorrhizas within Mucoromycota.</title>
        <authorList>
            <person name="Chang Y."/>
            <person name="Desiro A."/>
            <person name="Na H."/>
            <person name="Sandor L."/>
            <person name="Lipzen A."/>
            <person name="Clum A."/>
            <person name="Barry K."/>
            <person name="Grigoriev I.V."/>
            <person name="Martin F.M."/>
            <person name="Stajich J.E."/>
            <person name="Smith M.E."/>
            <person name="Bonito G."/>
            <person name="Spatafora J.W."/>
        </authorList>
    </citation>
    <scope>NUCLEOTIDE SEQUENCE [LARGE SCALE GENOMIC DNA]</scope>
    <source>
        <strain evidence="2 3">AD002</strain>
    </source>
</reference>
<proteinExistence type="predicted"/>
<comment type="caution">
    <text evidence="2">The sequence shown here is derived from an EMBL/GenBank/DDBJ whole genome shotgun (WGS) entry which is preliminary data.</text>
</comment>
<evidence type="ECO:0000313" key="3">
    <source>
        <dbReference type="Proteomes" id="UP000274822"/>
    </source>
</evidence>
<name>A0A433QP91_9FUNG</name>
<feature type="transmembrane region" description="Helical" evidence="1">
    <location>
        <begin position="67"/>
        <end position="87"/>
    </location>
</feature>
<evidence type="ECO:0000256" key="1">
    <source>
        <dbReference type="SAM" id="Phobius"/>
    </source>
</evidence>
<dbReference type="PANTHER" id="PTHR40638:SF1">
    <property type="entry name" value="UPF0591 MEMBRANE PROTEIN C15E1.02C"/>
    <property type="match status" value="1"/>
</dbReference>
<accession>A0A433QP91</accession>
<organism evidence="2 3">
    <name type="scientific">Jimgerdemannia flammicorona</name>
    <dbReference type="NCBI Taxonomy" id="994334"/>
    <lineage>
        <taxon>Eukaryota</taxon>
        <taxon>Fungi</taxon>
        <taxon>Fungi incertae sedis</taxon>
        <taxon>Mucoromycota</taxon>
        <taxon>Mucoromycotina</taxon>
        <taxon>Endogonomycetes</taxon>
        <taxon>Endogonales</taxon>
        <taxon>Endogonaceae</taxon>
        <taxon>Jimgerdemannia</taxon>
    </lineage>
</organism>
<keyword evidence="1" id="KW-0472">Membrane</keyword>
<keyword evidence="1" id="KW-0812">Transmembrane</keyword>
<feature type="transmembrane region" description="Helical" evidence="1">
    <location>
        <begin position="99"/>
        <end position="118"/>
    </location>
</feature>
<protein>
    <submittedName>
        <fullName evidence="2">Uncharacterized protein</fullName>
    </submittedName>
</protein>
<feature type="transmembrane region" description="Helical" evidence="1">
    <location>
        <begin position="130"/>
        <end position="148"/>
    </location>
</feature>
<sequence>MEILGIYIPRVNPMAIALGSVFQHITAYVLYGPVYGSFWWRAMCADKGNGNWLDGERKVQKRALYTGGLYVMAIAQVAGFIGLLLNLTDAQTFSHATQLGLFLYFGILLPSIAEEYIMEQRSTVLIGLKALRGFIKTVGVSLIMFSWGTR</sequence>
<keyword evidence="1" id="KW-1133">Transmembrane helix</keyword>
<dbReference type="AlphaFoldDB" id="A0A433QP91"/>
<dbReference type="InterPro" id="IPR013879">
    <property type="entry name" value="DUF1761"/>
</dbReference>
<keyword evidence="3" id="KW-1185">Reference proteome</keyword>